<name>A0A6B0SKT9_9EURY</name>
<organism evidence="1 2">
    <name type="scientific">Halobacterium bonnevillei</name>
    <dbReference type="NCBI Taxonomy" id="2692200"/>
    <lineage>
        <taxon>Archaea</taxon>
        <taxon>Methanobacteriati</taxon>
        <taxon>Methanobacteriota</taxon>
        <taxon>Stenosarchaea group</taxon>
        <taxon>Halobacteria</taxon>
        <taxon>Halobacteriales</taxon>
        <taxon>Halobacteriaceae</taxon>
        <taxon>Halobacterium</taxon>
    </lineage>
</organism>
<evidence type="ECO:0000313" key="1">
    <source>
        <dbReference type="EMBL" id="MXR22338.1"/>
    </source>
</evidence>
<reference evidence="1 2" key="1">
    <citation type="submission" date="2019-12" db="EMBL/GenBank/DDBJ databases">
        <title>Isolation and characterization of three novel carbon monoxide-oxidizing members of Halobacteria from salione crusts and soils.</title>
        <authorList>
            <person name="Myers M.R."/>
            <person name="King G.M."/>
        </authorList>
    </citation>
    <scope>NUCLEOTIDE SEQUENCE [LARGE SCALE GENOMIC DNA]</scope>
    <source>
        <strain evidence="1 2">PCN9</strain>
    </source>
</reference>
<accession>A0A6B0SKT9</accession>
<protein>
    <submittedName>
        <fullName evidence="1">Uncharacterized protein</fullName>
    </submittedName>
</protein>
<proteinExistence type="predicted"/>
<dbReference type="RefSeq" id="WP_159527691.1">
    <property type="nucleotide sequence ID" value="NZ_WUUU01000249.1"/>
</dbReference>
<keyword evidence="2" id="KW-1185">Reference proteome</keyword>
<dbReference type="Proteomes" id="UP000471521">
    <property type="component" value="Unassembled WGS sequence"/>
</dbReference>
<evidence type="ECO:0000313" key="2">
    <source>
        <dbReference type="Proteomes" id="UP000471521"/>
    </source>
</evidence>
<dbReference type="EMBL" id="WUUU01000249">
    <property type="protein sequence ID" value="MXR22338.1"/>
    <property type="molecule type" value="Genomic_DNA"/>
</dbReference>
<gene>
    <name evidence="1" type="ORF">GRX66_17735</name>
</gene>
<dbReference type="AlphaFoldDB" id="A0A6B0SKT9"/>
<sequence>MRETTNLAPLDAHDLPATVTAALLVVALLLAAVAAASAPSTALTVAGTVVAVTGAQRLTTTYRTRVRERTLRHAHPAN</sequence>
<comment type="caution">
    <text evidence="1">The sequence shown here is derived from an EMBL/GenBank/DDBJ whole genome shotgun (WGS) entry which is preliminary data.</text>
</comment>